<dbReference type="PANTHER" id="PTHR10037:SF62">
    <property type="entry name" value="SODIUM CHANNEL PROTEIN 60E"/>
    <property type="match status" value="1"/>
</dbReference>
<feature type="domain" description="EF-hand" evidence="7">
    <location>
        <begin position="443"/>
        <end position="478"/>
    </location>
</feature>
<evidence type="ECO:0000256" key="5">
    <source>
        <dbReference type="ARBA" id="ARBA00023136"/>
    </source>
</evidence>
<evidence type="ECO:0000256" key="3">
    <source>
        <dbReference type="ARBA" id="ARBA00022837"/>
    </source>
</evidence>
<evidence type="ECO:0000313" key="11">
    <source>
        <dbReference type="Proteomes" id="UP001152797"/>
    </source>
</evidence>
<accession>A0A9P1BYK2</accession>
<protein>
    <recommendedName>
        <fullName evidence="7">EF-hand domain-containing protein</fullName>
    </recommendedName>
</protein>
<evidence type="ECO:0000313" key="10">
    <source>
        <dbReference type="EMBL" id="CAL4769182.1"/>
    </source>
</evidence>
<name>A0A9P1BYK2_9DINO</name>
<comment type="caution">
    <text evidence="8">The sequence shown here is derived from an EMBL/GenBank/DDBJ whole genome shotgun (WGS) entry which is preliminary data.</text>
</comment>
<dbReference type="Proteomes" id="UP001152797">
    <property type="component" value="Unassembled WGS sequence"/>
</dbReference>
<dbReference type="SUPFAM" id="SSF47473">
    <property type="entry name" value="EF-hand"/>
    <property type="match status" value="1"/>
</dbReference>
<dbReference type="InterPro" id="IPR027359">
    <property type="entry name" value="Volt_channel_dom_sf"/>
</dbReference>
<dbReference type="GO" id="GO:0005248">
    <property type="term" value="F:voltage-gated sodium channel activity"/>
    <property type="evidence" value="ECO:0007669"/>
    <property type="project" value="TreeGrafter"/>
</dbReference>
<evidence type="ECO:0000256" key="6">
    <source>
        <dbReference type="SAM" id="Phobius"/>
    </source>
</evidence>
<sequence length="594" mass="66364">MELPVPAERRVENAMEGSEGLRNYMEEQFAKQTKLLQDVHVMVKATNDAMQSLMIGSDDILPAVSGRSSGSAQGAAAQEGDVGEMSIGAASWADLLDANGELDEHKKQAVKMTKQLTLPSASFEVSSNTFSNGVQLLIMLNLIILGVEVDYAANLQPGAEPPIFEVTNQIIVILFLMELLMKWGAYGCRNFFCGRERLWNIFDFVIVGLSLAETGMELLFEAFFNAGEMNSSHLRVMRFARLARALRGVRVIRLLRYIGSLRTIVFSIVSTMSSLLWTLVLLVMNIYCFGVFITQLVTDHCRYQDDPAECPNSLTKYWASVGNSMLTLYLSITGGLSWESALRPLQEVNPLAVISMLVYITITIFAVLNVVTGVFCNTAIESARADKDIAIMKQMHKHEAQVQSLREIFNEINNGNTCVVSLKQLKEALQSKKLASFMHSMDISTQDIWTLFMVIDANGDGQVTLDEFVFGCMQLQGPAKGLQMARMSYENTMMREEIKKLQHDMQLMKVILKQPRSRSRIQCGCFTYFHILPRCQDLATKKVPWQVQEQPTSQVSERTALGNRALLRELRLEAPVRAPPAETVIPSRRVAGDA</sequence>
<dbReference type="PROSITE" id="PS50222">
    <property type="entry name" value="EF_HAND_2"/>
    <property type="match status" value="1"/>
</dbReference>
<dbReference type="PROSITE" id="PS00018">
    <property type="entry name" value="EF_HAND_1"/>
    <property type="match status" value="1"/>
</dbReference>
<feature type="non-terminal residue" evidence="8">
    <location>
        <position position="594"/>
    </location>
</feature>
<gene>
    <name evidence="8" type="ORF">C1SCF055_LOCUS9616</name>
</gene>
<feature type="transmembrane region" description="Helical" evidence="6">
    <location>
        <begin position="275"/>
        <end position="297"/>
    </location>
</feature>
<evidence type="ECO:0000259" key="7">
    <source>
        <dbReference type="PROSITE" id="PS50222"/>
    </source>
</evidence>
<proteinExistence type="predicted"/>
<dbReference type="GO" id="GO:0001518">
    <property type="term" value="C:voltage-gated sodium channel complex"/>
    <property type="evidence" value="ECO:0007669"/>
    <property type="project" value="TreeGrafter"/>
</dbReference>
<evidence type="ECO:0000313" key="9">
    <source>
        <dbReference type="EMBL" id="CAL1135245.1"/>
    </source>
</evidence>
<dbReference type="PANTHER" id="PTHR10037">
    <property type="entry name" value="VOLTAGE-GATED CATION CHANNEL CALCIUM AND SODIUM"/>
    <property type="match status" value="1"/>
</dbReference>
<organism evidence="8">
    <name type="scientific">Cladocopium goreaui</name>
    <dbReference type="NCBI Taxonomy" id="2562237"/>
    <lineage>
        <taxon>Eukaryota</taxon>
        <taxon>Sar</taxon>
        <taxon>Alveolata</taxon>
        <taxon>Dinophyceae</taxon>
        <taxon>Suessiales</taxon>
        <taxon>Symbiodiniaceae</taxon>
        <taxon>Cladocopium</taxon>
    </lineage>
</organism>
<dbReference type="SUPFAM" id="SSF81324">
    <property type="entry name" value="Voltage-gated potassium channels"/>
    <property type="match status" value="1"/>
</dbReference>
<evidence type="ECO:0000256" key="1">
    <source>
        <dbReference type="ARBA" id="ARBA00004141"/>
    </source>
</evidence>
<dbReference type="AlphaFoldDB" id="A0A9P1BYK2"/>
<keyword evidence="10" id="KW-0406">Ion transport</keyword>
<dbReference type="InterPro" id="IPR005821">
    <property type="entry name" value="Ion_trans_dom"/>
</dbReference>
<comment type="subcellular location">
    <subcellularLocation>
        <location evidence="1">Membrane</location>
        <topology evidence="1">Multi-pass membrane protein</topology>
    </subcellularLocation>
</comment>
<feature type="transmembrane region" description="Helical" evidence="6">
    <location>
        <begin position="317"/>
        <end position="338"/>
    </location>
</feature>
<dbReference type="Gene3D" id="1.20.120.350">
    <property type="entry name" value="Voltage-gated potassium channels. Chain C"/>
    <property type="match status" value="1"/>
</dbReference>
<keyword evidence="11" id="KW-1185">Reference proteome</keyword>
<dbReference type="Pfam" id="PF00520">
    <property type="entry name" value="Ion_trans"/>
    <property type="match status" value="1"/>
</dbReference>
<dbReference type="InterPro" id="IPR011992">
    <property type="entry name" value="EF-hand-dom_pair"/>
</dbReference>
<keyword evidence="4 6" id="KW-1133">Transmembrane helix</keyword>
<feature type="transmembrane region" description="Helical" evidence="6">
    <location>
        <begin position="350"/>
        <end position="375"/>
    </location>
</feature>
<evidence type="ECO:0000256" key="4">
    <source>
        <dbReference type="ARBA" id="ARBA00022989"/>
    </source>
</evidence>
<keyword evidence="5 6" id="KW-0472">Membrane</keyword>
<dbReference type="Gene3D" id="1.10.287.70">
    <property type="match status" value="1"/>
</dbReference>
<dbReference type="GO" id="GO:0005509">
    <property type="term" value="F:calcium ion binding"/>
    <property type="evidence" value="ECO:0007669"/>
    <property type="project" value="InterPro"/>
</dbReference>
<evidence type="ECO:0000256" key="2">
    <source>
        <dbReference type="ARBA" id="ARBA00022692"/>
    </source>
</evidence>
<keyword evidence="3" id="KW-0106">Calcium</keyword>
<dbReference type="OrthoDB" id="431720at2759"/>
<reference evidence="9" key="2">
    <citation type="submission" date="2024-04" db="EMBL/GenBank/DDBJ databases">
        <authorList>
            <person name="Chen Y."/>
            <person name="Shah S."/>
            <person name="Dougan E. K."/>
            <person name="Thang M."/>
            <person name="Chan C."/>
        </authorList>
    </citation>
    <scope>NUCLEOTIDE SEQUENCE [LARGE SCALE GENOMIC DNA]</scope>
</reference>
<dbReference type="InterPro" id="IPR043203">
    <property type="entry name" value="VGCC_Ca_Na"/>
</dbReference>
<dbReference type="EMBL" id="CAMXCT020000668">
    <property type="protein sequence ID" value="CAL1135245.1"/>
    <property type="molecule type" value="Genomic_DNA"/>
</dbReference>
<keyword evidence="10" id="KW-0813">Transport</keyword>
<keyword evidence="10" id="KW-0407">Ion channel</keyword>
<reference evidence="8" key="1">
    <citation type="submission" date="2022-10" db="EMBL/GenBank/DDBJ databases">
        <authorList>
            <person name="Chen Y."/>
            <person name="Dougan E. K."/>
            <person name="Chan C."/>
            <person name="Rhodes N."/>
            <person name="Thang M."/>
        </authorList>
    </citation>
    <scope>NUCLEOTIDE SEQUENCE</scope>
</reference>
<dbReference type="GO" id="GO:0086010">
    <property type="term" value="P:membrane depolarization during action potential"/>
    <property type="evidence" value="ECO:0007669"/>
    <property type="project" value="TreeGrafter"/>
</dbReference>
<evidence type="ECO:0000313" key="8">
    <source>
        <dbReference type="EMBL" id="CAI3981870.1"/>
    </source>
</evidence>
<dbReference type="EMBL" id="CAMXCT010000668">
    <property type="protein sequence ID" value="CAI3981870.1"/>
    <property type="molecule type" value="Genomic_DNA"/>
</dbReference>
<dbReference type="Gene3D" id="1.10.238.10">
    <property type="entry name" value="EF-hand"/>
    <property type="match status" value="1"/>
</dbReference>
<dbReference type="EMBL" id="CAMXCT030000668">
    <property type="protein sequence ID" value="CAL4769182.1"/>
    <property type="molecule type" value="Genomic_DNA"/>
</dbReference>
<dbReference type="InterPro" id="IPR018247">
    <property type="entry name" value="EF_Hand_1_Ca_BS"/>
</dbReference>
<dbReference type="InterPro" id="IPR002048">
    <property type="entry name" value="EF_hand_dom"/>
</dbReference>
<keyword evidence="2 6" id="KW-0812">Transmembrane</keyword>